<feature type="signal peptide" evidence="2">
    <location>
        <begin position="1"/>
        <end position="16"/>
    </location>
</feature>
<keyword evidence="1" id="KW-0472">Membrane</keyword>
<dbReference type="Proteomes" id="UP000597762">
    <property type="component" value="Unassembled WGS sequence"/>
</dbReference>
<evidence type="ECO:0000256" key="1">
    <source>
        <dbReference type="SAM" id="Phobius"/>
    </source>
</evidence>
<keyword evidence="1" id="KW-1133">Transmembrane helix</keyword>
<dbReference type="EMBL" id="CAHIKZ030005590">
    <property type="protein sequence ID" value="CAE1330828.1"/>
    <property type="molecule type" value="Genomic_DNA"/>
</dbReference>
<reference evidence="3" key="1">
    <citation type="submission" date="2021-01" db="EMBL/GenBank/DDBJ databases">
        <authorList>
            <person name="Li R."/>
            <person name="Bekaert M."/>
        </authorList>
    </citation>
    <scope>NUCLEOTIDE SEQUENCE</scope>
    <source>
        <strain evidence="3">Farmed</strain>
    </source>
</reference>
<feature type="transmembrane region" description="Helical" evidence="1">
    <location>
        <begin position="124"/>
        <end position="143"/>
    </location>
</feature>
<proteinExistence type="predicted"/>
<feature type="transmembrane region" description="Helical" evidence="1">
    <location>
        <begin position="150"/>
        <end position="171"/>
    </location>
</feature>
<comment type="caution">
    <text evidence="3">The sequence shown here is derived from an EMBL/GenBank/DDBJ whole genome shotgun (WGS) entry which is preliminary data.</text>
</comment>
<gene>
    <name evidence="3" type="ORF">SPHA_80100</name>
</gene>
<evidence type="ECO:0000313" key="4">
    <source>
        <dbReference type="Proteomes" id="UP000597762"/>
    </source>
</evidence>
<feature type="transmembrane region" description="Helical" evidence="1">
    <location>
        <begin position="177"/>
        <end position="194"/>
    </location>
</feature>
<keyword evidence="1" id="KW-0812">Transmembrane</keyword>
<name>A0A812EUE5_ACAPH</name>
<sequence>MSLFLISPITASVASAIWSSTTLCVTAATSGGATPGTISIPGAKTAIAITTITIIAVTTPGATAITTIIVAGTWRTAVSSPGCTIATAAIGRTISSSHATATATATSTTPHATRTHHTLANDHLSFFCSISLSTFFSQSFFLFRFHSLLAYSYSYFSSLHFFLFSSPFIVLISFSDIHLFSSPFFLFISLFLTISF</sequence>
<feature type="chain" id="PRO_5032370642" evidence="2">
    <location>
        <begin position="17"/>
        <end position="196"/>
    </location>
</feature>
<keyword evidence="4" id="KW-1185">Reference proteome</keyword>
<evidence type="ECO:0000313" key="3">
    <source>
        <dbReference type="EMBL" id="CAE1330828.1"/>
    </source>
</evidence>
<accession>A0A812EUE5</accession>
<protein>
    <submittedName>
        <fullName evidence="3">Uncharacterized protein</fullName>
    </submittedName>
</protein>
<organism evidence="3 4">
    <name type="scientific">Acanthosepion pharaonis</name>
    <name type="common">Pharaoh cuttlefish</name>
    <name type="synonym">Sepia pharaonis</name>
    <dbReference type="NCBI Taxonomy" id="158019"/>
    <lineage>
        <taxon>Eukaryota</taxon>
        <taxon>Metazoa</taxon>
        <taxon>Spiralia</taxon>
        <taxon>Lophotrochozoa</taxon>
        <taxon>Mollusca</taxon>
        <taxon>Cephalopoda</taxon>
        <taxon>Coleoidea</taxon>
        <taxon>Decapodiformes</taxon>
        <taxon>Sepiida</taxon>
        <taxon>Sepiina</taxon>
        <taxon>Sepiidae</taxon>
        <taxon>Acanthosepion</taxon>
    </lineage>
</organism>
<evidence type="ECO:0000256" key="2">
    <source>
        <dbReference type="SAM" id="SignalP"/>
    </source>
</evidence>
<keyword evidence="2" id="KW-0732">Signal</keyword>
<dbReference type="AlphaFoldDB" id="A0A812EUE5"/>